<evidence type="ECO:0000256" key="3">
    <source>
        <dbReference type="ARBA" id="ARBA00022722"/>
    </source>
</evidence>
<evidence type="ECO:0000313" key="9">
    <source>
        <dbReference type="EMBL" id="GAA28950.2"/>
    </source>
</evidence>
<reference evidence="9" key="1">
    <citation type="journal article" date="2011" name="Genome Biol.">
        <title>The draft genome of the carcinogenic human liver fluke Clonorchis sinensis.</title>
        <authorList>
            <person name="Wang X."/>
            <person name="Chen W."/>
            <person name="Huang Y."/>
            <person name="Sun J."/>
            <person name="Men J."/>
            <person name="Liu H."/>
            <person name="Luo F."/>
            <person name="Guo L."/>
            <person name="Lv X."/>
            <person name="Deng C."/>
            <person name="Zhou C."/>
            <person name="Fan Y."/>
            <person name="Li X."/>
            <person name="Huang L."/>
            <person name="Hu Y."/>
            <person name="Liang C."/>
            <person name="Hu X."/>
            <person name="Xu J."/>
            <person name="Yu X."/>
        </authorList>
    </citation>
    <scope>NUCLEOTIDE SEQUENCE [LARGE SCALE GENOMIC DNA]</scope>
    <source>
        <strain evidence="9">Henan</strain>
    </source>
</reference>
<protein>
    <submittedName>
        <fullName evidence="9">RNA exonuclease 1</fullName>
    </submittedName>
</protein>
<dbReference type="InterPro" id="IPR036397">
    <property type="entry name" value="RNaseH_sf"/>
</dbReference>
<evidence type="ECO:0000256" key="7">
    <source>
        <dbReference type="SAM" id="MobiDB-lite"/>
    </source>
</evidence>
<dbReference type="EMBL" id="DF143319">
    <property type="protein sequence ID" value="GAA28950.2"/>
    <property type="molecule type" value="Genomic_DNA"/>
</dbReference>
<reference key="2">
    <citation type="submission" date="2011-10" db="EMBL/GenBank/DDBJ databases">
        <title>The genome and transcriptome sequence of Clonorchis sinensis provide insights into the carcinogenic liver fluke.</title>
        <authorList>
            <person name="Wang X."/>
            <person name="Huang Y."/>
            <person name="Chen W."/>
            <person name="Liu H."/>
            <person name="Guo L."/>
            <person name="Chen Y."/>
            <person name="Luo F."/>
            <person name="Zhou W."/>
            <person name="Sun J."/>
            <person name="Mao Q."/>
            <person name="Liang P."/>
            <person name="Zhou C."/>
            <person name="Tian Y."/>
            <person name="Men J."/>
            <person name="Lv X."/>
            <person name="Huang L."/>
            <person name="Zhou J."/>
            <person name="Hu Y."/>
            <person name="Li R."/>
            <person name="Zhang F."/>
            <person name="Lei H."/>
            <person name="Li X."/>
            <person name="Hu X."/>
            <person name="Liang C."/>
            <person name="Xu J."/>
            <person name="Wu Z."/>
            <person name="Yu X."/>
        </authorList>
    </citation>
    <scope>NUCLEOTIDE SEQUENCE</scope>
    <source>
        <strain>Henan</strain>
    </source>
</reference>
<dbReference type="InterPro" id="IPR012337">
    <property type="entry name" value="RNaseH-like_sf"/>
</dbReference>
<dbReference type="PANTHER" id="PTHR12801">
    <property type="entry name" value="RNA EXONUCLEASE REXO1 / RECO3 FAMILY MEMBER-RELATED"/>
    <property type="match status" value="1"/>
</dbReference>
<dbReference type="SMART" id="SM00479">
    <property type="entry name" value="EXOIII"/>
    <property type="match status" value="1"/>
</dbReference>
<dbReference type="Pfam" id="PF15870">
    <property type="entry name" value="EloA-BP1"/>
    <property type="match status" value="1"/>
</dbReference>
<dbReference type="GO" id="GO:0005634">
    <property type="term" value="C:nucleus"/>
    <property type="evidence" value="ECO:0007669"/>
    <property type="project" value="UniProtKB-SubCell"/>
</dbReference>
<organism evidence="9 10">
    <name type="scientific">Clonorchis sinensis</name>
    <name type="common">Chinese liver fluke</name>
    <dbReference type="NCBI Taxonomy" id="79923"/>
    <lineage>
        <taxon>Eukaryota</taxon>
        <taxon>Metazoa</taxon>
        <taxon>Spiralia</taxon>
        <taxon>Lophotrochozoa</taxon>
        <taxon>Platyhelminthes</taxon>
        <taxon>Trematoda</taxon>
        <taxon>Digenea</taxon>
        <taxon>Opisthorchiida</taxon>
        <taxon>Opisthorchiata</taxon>
        <taxon>Opisthorchiidae</taxon>
        <taxon>Clonorchis</taxon>
    </lineage>
</organism>
<evidence type="ECO:0000259" key="8">
    <source>
        <dbReference type="SMART" id="SM00479"/>
    </source>
</evidence>
<feature type="region of interest" description="Disordered" evidence="7">
    <location>
        <begin position="43"/>
        <end position="68"/>
    </location>
</feature>
<feature type="compositionally biased region" description="Polar residues" evidence="7">
    <location>
        <begin position="43"/>
        <end position="65"/>
    </location>
</feature>
<dbReference type="SUPFAM" id="SSF53098">
    <property type="entry name" value="Ribonuclease H-like"/>
    <property type="match status" value="1"/>
</dbReference>
<feature type="region of interest" description="Disordered" evidence="7">
    <location>
        <begin position="160"/>
        <end position="226"/>
    </location>
</feature>
<feature type="region of interest" description="Disordered" evidence="7">
    <location>
        <begin position="850"/>
        <end position="874"/>
    </location>
</feature>
<dbReference type="CDD" id="cd06145">
    <property type="entry name" value="REX1_like"/>
    <property type="match status" value="1"/>
</dbReference>
<dbReference type="InterPro" id="IPR013520">
    <property type="entry name" value="Ribonucl_H"/>
</dbReference>
<dbReference type="GO" id="GO:0010629">
    <property type="term" value="P:negative regulation of gene expression"/>
    <property type="evidence" value="ECO:0007669"/>
    <property type="project" value="UniProtKB-ARBA"/>
</dbReference>
<keyword evidence="3" id="KW-0540">Nuclease</keyword>
<comment type="subcellular location">
    <subcellularLocation>
        <location evidence="1">Nucleus</location>
    </subcellularLocation>
</comment>
<comment type="similarity">
    <text evidence="2">Belongs to the REXO1/REXO3 family.</text>
</comment>
<evidence type="ECO:0000256" key="2">
    <source>
        <dbReference type="ARBA" id="ARBA00006357"/>
    </source>
</evidence>
<dbReference type="InterPro" id="IPR034922">
    <property type="entry name" value="REX1-like_exo"/>
</dbReference>
<proteinExistence type="inferred from homology"/>
<keyword evidence="5 9" id="KW-0269">Exonuclease</keyword>
<evidence type="ECO:0000256" key="6">
    <source>
        <dbReference type="ARBA" id="ARBA00023242"/>
    </source>
</evidence>
<evidence type="ECO:0000256" key="1">
    <source>
        <dbReference type="ARBA" id="ARBA00004123"/>
    </source>
</evidence>
<dbReference type="InterPro" id="IPR031736">
    <property type="entry name" value="REXO1-like_dom"/>
</dbReference>
<name>H2KS77_CLOSI</name>
<keyword evidence="10" id="KW-1185">Reference proteome</keyword>
<dbReference type="FunFam" id="3.30.420.10:FF:000031">
    <property type="entry name" value="RNA exonuclease 1"/>
    <property type="match status" value="1"/>
</dbReference>
<evidence type="ECO:0000256" key="5">
    <source>
        <dbReference type="ARBA" id="ARBA00022839"/>
    </source>
</evidence>
<dbReference type="InterPro" id="IPR047021">
    <property type="entry name" value="REXO1/3/4-like"/>
</dbReference>
<feature type="region of interest" description="Disordered" evidence="7">
    <location>
        <begin position="244"/>
        <end position="292"/>
    </location>
</feature>
<evidence type="ECO:0000256" key="4">
    <source>
        <dbReference type="ARBA" id="ARBA00022801"/>
    </source>
</evidence>
<keyword evidence="6" id="KW-0539">Nucleus</keyword>
<evidence type="ECO:0000313" key="10">
    <source>
        <dbReference type="Proteomes" id="UP000008909"/>
    </source>
</evidence>
<sequence>MGLVIDLIAISTTQRVVNVNVDQSATAPVYKPTPIKLLEQREQLTSTDRIPNGPLTTAAASSRSSDVPVYQPTPISELEKYAPCSLNIYGLPGDEKGGVALNQSVEPPTYSPVVRQKSAVVGSIGTPTYPPAFNYQPSPAYPPLPTKSSTVDLRDAAEIPIGPPTEAVPNQSTKTPKHKHGVTSGETSSPVESRPKYPAESPNTCSCKRNATDEPEEPDDSPATAATKRQKILALYKDLYGDQPLPAKPKVDEPPTVKAKGPKLAPSPILPYAGAPLTRPSKKEPEEDVDGTASTVVLNPRPRAPLKKSDKIPMPIRTRYLDQFIEECLVIYEFPNDAYDRALTDEQACHDKATSRMAYLNAVIQRLKSLKAEKLQVQAEGVRKAGSGPKQARVPVAKPEHVKDGAESAEKQLDEIVQGPLLYDHLRSYLLTEEQLIENGFPREDKSADAPYGKAKLLFPDEKRSIYDSCPRNEHLCSRCGARYCVDELGNPVVYEKCVYHWSRPVKQRIPGMGVELRYLCCQGDLGQPGCQLCTEGHVHEANKWLDTEGFVATLPPLVPIRDGSAHSDIANQESSPVNVYAIDCEMVYTTAGCELGRVTIVDTKFQPVLDSIVRPYNTIIDCNTRFSGLKREEIEQCDTRITDIQSKLLHLFDSDTILIGHSLESDLVALKLIHSKVVDTSIMFPHRYGPPKKRALRNLVSEMLNRIIQQDARRILCLALNSEGKAVGLRSNHNSLYTQSSLNAGFCDRISRAHVRQQTTTTYRTLQKTNTQRRSSRQPQQSSELLLTKRNFDWFERTEKHCDKSENQQQQLLHIGYPRKIHRSNQDVVLVGPENGWEHFKLASADNLSESASDTKALEQKTAVGCSTYSPTK</sequence>
<dbReference type="Gene3D" id="3.30.420.10">
    <property type="entry name" value="Ribonuclease H-like superfamily/Ribonuclease H"/>
    <property type="match status" value="1"/>
</dbReference>
<dbReference type="GO" id="GO:0004527">
    <property type="term" value="F:exonuclease activity"/>
    <property type="evidence" value="ECO:0007669"/>
    <property type="project" value="UniProtKB-KW"/>
</dbReference>
<feature type="region of interest" description="Disordered" evidence="7">
    <location>
        <begin position="381"/>
        <end position="404"/>
    </location>
</feature>
<dbReference type="AlphaFoldDB" id="H2KS77"/>
<dbReference type="Proteomes" id="UP000008909">
    <property type="component" value="Unassembled WGS sequence"/>
</dbReference>
<feature type="domain" description="Exonuclease" evidence="8">
    <location>
        <begin position="579"/>
        <end position="726"/>
    </location>
</feature>
<dbReference type="GO" id="GO:0003676">
    <property type="term" value="F:nucleic acid binding"/>
    <property type="evidence" value="ECO:0007669"/>
    <property type="project" value="InterPro"/>
</dbReference>
<gene>
    <name evidence="9" type="ORF">CLF_108415</name>
</gene>
<accession>H2KS77</accession>
<dbReference type="PANTHER" id="PTHR12801:SF115">
    <property type="entry name" value="FI18136P1-RELATED"/>
    <property type="match status" value="1"/>
</dbReference>
<keyword evidence="4" id="KW-0378">Hydrolase</keyword>